<gene>
    <name evidence="2" type="ordered locus">Coch_2097</name>
</gene>
<name>C7M3L5_CAPOD</name>
<accession>C7M3L5</accession>
<dbReference type="AlphaFoldDB" id="C7M3L5"/>
<dbReference type="HOGENOM" id="CLU_3150771_0_0_10"/>
<protein>
    <submittedName>
        <fullName evidence="2">Uncharacterized protein</fullName>
    </submittedName>
</protein>
<proteinExistence type="predicted"/>
<keyword evidence="3" id="KW-1185">Reference proteome</keyword>
<organism evidence="2 3">
    <name type="scientific">Capnocytophaga ochracea (strain ATCC 27872 / DSM 7271 / CCUG 9716 / JCM 12966 / NCTC 12371 / SS31 / VPI 2845)</name>
    <name type="common">Bacteroides ochraceus</name>
    <dbReference type="NCBI Taxonomy" id="521097"/>
    <lineage>
        <taxon>Bacteria</taxon>
        <taxon>Pseudomonadati</taxon>
        <taxon>Bacteroidota</taxon>
        <taxon>Flavobacteriia</taxon>
        <taxon>Flavobacteriales</taxon>
        <taxon>Flavobacteriaceae</taxon>
        <taxon>Capnocytophaga</taxon>
    </lineage>
</organism>
<evidence type="ECO:0000256" key="1">
    <source>
        <dbReference type="SAM" id="MobiDB-lite"/>
    </source>
</evidence>
<dbReference type="KEGG" id="coc:Coch_2097"/>
<evidence type="ECO:0000313" key="3">
    <source>
        <dbReference type="Proteomes" id="UP000006650"/>
    </source>
</evidence>
<feature type="region of interest" description="Disordered" evidence="1">
    <location>
        <begin position="29"/>
        <end position="48"/>
    </location>
</feature>
<sequence length="48" mass="5419">MNKKQIQNKDIMEIRKRLLGAFNFAKNTKSMTSDSVAKAPEPPKGDKL</sequence>
<dbReference type="EMBL" id="CP001632">
    <property type="protein sequence ID" value="ACU93641.1"/>
    <property type="molecule type" value="Genomic_DNA"/>
</dbReference>
<dbReference type="Proteomes" id="UP000006650">
    <property type="component" value="Chromosome"/>
</dbReference>
<reference evidence="2 3" key="1">
    <citation type="journal article" date="2009" name="Stand. Genomic Sci.">
        <title>Complete genome sequence of Capnocytophaga ochracea type strain (VPI 2845).</title>
        <authorList>
            <person name="Mavrommatis K."/>
            <person name="Gronow S."/>
            <person name="Saunders E."/>
            <person name="Land M."/>
            <person name="Lapidus A."/>
            <person name="Copeland A."/>
            <person name="Glavina Del Rio T."/>
            <person name="Nolan M."/>
            <person name="Lucas S."/>
            <person name="Chen F."/>
            <person name="Tice H."/>
            <person name="Cheng J.F."/>
            <person name="Bruce D."/>
            <person name="Goodwin L."/>
            <person name="Pitluck S."/>
            <person name="Pati A."/>
            <person name="Ivanova N."/>
            <person name="Chen A."/>
            <person name="Palaniappan K."/>
            <person name="Chain P."/>
            <person name="Hauser L."/>
            <person name="Chang Y.J."/>
            <person name="Jeffries C.D."/>
            <person name="Brettin T."/>
            <person name="Detter J.C."/>
            <person name="Han C."/>
            <person name="Bristow J."/>
            <person name="Goker M."/>
            <person name="Rohde M."/>
            <person name="Eisen J.A."/>
            <person name="Markowitz V."/>
            <person name="Kyrpides N.C."/>
            <person name="Klenk H.P."/>
            <person name="Hugenholtz P."/>
        </authorList>
    </citation>
    <scope>NUCLEOTIDE SEQUENCE [LARGE SCALE GENOMIC DNA]</scope>
    <source>
        <strain evidence="3">ATCC 27872 / DSM 7271 / JCM 12966 / VPI 2845</strain>
    </source>
</reference>
<evidence type="ECO:0000313" key="2">
    <source>
        <dbReference type="EMBL" id="ACU93641.1"/>
    </source>
</evidence>